<dbReference type="GO" id="GO:0005730">
    <property type="term" value="C:nucleolus"/>
    <property type="evidence" value="ECO:0007669"/>
    <property type="project" value="TreeGrafter"/>
</dbReference>
<proteinExistence type="predicted"/>
<evidence type="ECO:0000313" key="5">
    <source>
        <dbReference type="EMBL" id="POS85372.1"/>
    </source>
</evidence>
<reference evidence="5 6" key="1">
    <citation type="submission" date="2017-10" db="EMBL/GenBank/DDBJ databases">
        <title>Development of genomic resources for the powdery mildew, Erysiphe pulchra.</title>
        <authorList>
            <person name="Wadl P.A."/>
            <person name="Mack B.M."/>
            <person name="Moore G."/>
            <person name="Beltz S.B."/>
        </authorList>
    </citation>
    <scope>NUCLEOTIDE SEQUENCE [LARGE SCALE GENOMIC DNA]</scope>
    <source>
        <strain evidence="5">Cflorida</strain>
    </source>
</reference>
<evidence type="ECO:0000256" key="3">
    <source>
        <dbReference type="SAM" id="MobiDB-lite"/>
    </source>
</evidence>
<dbReference type="Proteomes" id="UP000237438">
    <property type="component" value="Unassembled WGS sequence"/>
</dbReference>
<dbReference type="GO" id="GO:0003723">
    <property type="term" value="F:RNA binding"/>
    <property type="evidence" value="ECO:0007669"/>
    <property type="project" value="UniProtKB-UniRule"/>
</dbReference>
<evidence type="ECO:0000256" key="2">
    <source>
        <dbReference type="PROSITE-ProRule" id="PRU00176"/>
    </source>
</evidence>
<feature type="compositionally biased region" description="Basic residues" evidence="3">
    <location>
        <begin position="23"/>
        <end position="35"/>
    </location>
</feature>
<sequence length="437" mass="49513">MSGIENPMKVAKKKLKTLTSGSKAKREKSIKKRKSTPTLNSPSFKDINSLDENSDDETEHQSSSSKRFTNSLNEISEMRPSKKRKIIPDEIKVDITAPEPPSKKELRLLKKNKSLPSAKLVVDLKVHDKVKTRELDSKKRSDHGIWIGNLPYQISTNDIHKFLVDNSEISDEMVTRIHMPEMQVMKSNQKAVAKQEKKGFNKGFAYVDFSCVEAVSLALALSEKLLQGRRLLIKDKKSFEGRPKKAKIVSEKNDEPKTKRIFLGNLSFDTTEEDLKEHFEKCGTIKSLKIATFEDSGKCKGFAWIVFEEFKAAKDAVRGFITISDIVDESKSESTSEEDNSKSSSFKQKAKGIQRKVWVNKIKGRKLRVEFAEDAQLRYKKRYGKDGTKNLGDTTKAIQGSIDGDLVKPLKKVEYRQEYAPRLTGGIIESKGKKITF</sequence>
<name>A0A2S4PTM5_9PEZI</name>
<dbReference type="SUPFAM" id="SSF54928">
    <property type="entry name" value="RNA-binding domain, RBD"/>
    <property type="match status" value="1"/>
</dbReference>
<feature type="domain" description="RRM" evidence="4">
    <location>
        <begin position="259"/>
        <end position="374"/>
    </location>
</feature>
<dbReference type="STRING" id="225359.A0A2S4PTM5"/>
<dbReference type="PANTHER" id="PTHR23236:SF95">
    <property type="entry name" value="NUCLEOLAR PROTEIN 13"/>
    <property type="match status" value="1"/>
</dbReference>
<feature type="compositionally biased region" description="Polar residues" evidence="3">
    <location>
        <begin position="61"/>
        <end position="74"/>
    </location>
</feature>
<dbReference type="EMBL" id="PEDP01000627">
    <property type="protein sequence ID" value="POS85372.1"/>
    <property type="molecule type" value="Genomic_DNA"/>
</dbReference>
<dbReference type="Gene3D" id="3.30.70.330">
    <property type="match status" value="2"/>
</dbReference>
<dbReference type="SMART" id="SM00360">
    <property type="entry name" value="RRM"/>
    <property type="match status" value="2"/>
</dbReference>
<dbReference type="PANTHER" id="PTHR23236">
    <property type="entry name" value="EUKARYOTIC TRANSLATION INITIATION FACTOR 4B/4H"/>
    <property type="match status" value="1"/>
</dbReference>
<feature type="domain" description="RRM" evidence="4">
    <location>
        <begin position="143"/>
        <end position="238"/>
    </location>
</feature>
<protein>
    <recommendedName>
        <fullName evidence="4">RRM domain-containing protein</fullName>
    </recommendedName>
</protein>
<gene>
    <name evidence="5" type="ORF">EPUL_001686</name>
</gene>
<accession>A0A2S4PTM5</accession>
<keyword evidence="1 2" id="KW-0694">RNA-binding</keyword>
<keyword evidence="6" id="KW-1185">Reference proteome</keyword>
<evidence type="ECO:0000313" key="6">
    <source>
        <dbReference type="Proteomes" id="UP000237438"/>
    </source>
</evidence>
<dbReference type="Pfam" id="PF00076">
    <property type="entry name" value="RRM_1"/>
    <property type="match status" value="1"/>
</dbReference>
<dbReference type="OrthoDB" id="1875751at2759"/>
<evidence type="ECO:0000256" key="1">
    <source>
        <dbReference type="ARBA" id="ARBA00022884"/>
    </source>
</evidence>
<organism evidence="5 6">
    <name type="scientific">Erysiphe pulchra</name>
    <dbReference type="NCBI Taxonomy" id="225359"/>
    <lineage>
        <taxon>Eukaryota</taxon>
        <taxon>Fungi</taxon>
        <taxon>Dikarya</taxon>
        <taxon>Ascomycota</taxon>
        <taxon>Pezizomycotina</taxon>
        <taxon>Leotiomycetes</taxon>
        <taxon>Erysiphales</taxon>
        <taxon>Erysiphaceae</taxon>
        <taxon>Erysiphe</taxon>
    </lineage>
</organism>
<dbReference type="AlphaFoldDB" id="A0A2S4PTM5"/>
<evidence type="ECO:0000259" key="4">
    <source>
        <dbReference type="PROSITE" id="PS50102"/>
    </source>
</evidence>
<comment type="caution">
    <text evidence="5">The sequence shown here is derived from an EMBL/GenBank/DDBJ whole genome shotgun (WGS) entry which is preliminary data.</text>
</comment>
<dbReference type="PROSITE" id="PS50102">
    <property type="entry name" value="RRM"/>
    <property type="match status" value="2"/>
</dbReference>
<feature type="region of interest" description="Disordered" evidence="3">
    <location>
        <begin position="1"/>
        <end position="83"/>
    </location>
</feature>
<dbReference type="InterPro" id="IPR012677">
    <property type="entry name" value="Nucleotide-bd_a/b_plait_sf"/>
</dbReference>
<dbReference type="InterPro" id="IPR035979">
    <property type="entry name" value="RBD_domain_sf"/>
</dbReference>
<dbReference type="InterPro" id="IPR000504">
    <property type="entry name" value="RRM_dom"/>
</dbReference>